<dbReference type="AlphaFoldDB" id="A0A409WTV1"/>
<evidence type="ECO:0000313" key="1">
    <source>
        <dbReference type="EMBL" id="PPQ81948.1"/>
    </source>
</evidence>
<organism evidence="1 2">
    <name type="scientific">Gymnopilus dilepis</name>
    <dbReference type="NCBI Taxonomy" id="231916"/>
    <lineage>
        <taxon>Eukaryota</taxon>
        <taxon>Fungi</taxon>
        <taxon>Dikarya</taxon>
        <taxon>Basidiomycota</taxon>
        <taxon>Agaricomycotina</taxon>
        <taxon>Agaricomycetes</taxon>
        <taxon>Agaricomycetidae</taxon>
        <taxon>Agaricales</taxon>
        <taxon>Agaricineae</taxon>
        <taxon>Hymenogastraceae</taxon>
        <taxon>Gymnopilus</taxon>
    </lineage>
</organism>
<dbReference type="EMBL" id="NHYE01004808">
    <property type="protein sequence ID" value="PPQ81948.1"/>
    <property type="molecule type" value="Genomic_DNA"/>
</dbReference>
<evidence type="ECO:0000313" key="2">
    <source>
        <dbReference type="Proteomes" id="UP000284706"/>
    </source>
</evidence>
<comment type="caution">
    <text evidence="1">The sequence shown here is derived from an EMBL/GenBank/DDBJ whole genome shotgun (WGS) entry which is preliminary data.</text>
</comment>
<sequence>MLAALSNLTRRNISSLSRTSFTLKQRSRPYTTPSTTTIHFKATLDGNTLYISPDAAKALGWTESTPIDGVPLRLSGWGPHYFAITQKGTDADRLARATVESSRNPVVQATLEHLKKTDSE</sequence>
<proteinExistence type="predicted"/>
<dbReference type="Proteomes" id="UP000284706">
    <property type="component" value="Unassembled WGS sequence"/>
</dbReference>
<accession>A0A409WTV1</accession>
<reference evidence="1 2" key="1">
    <citation type="journal article" date="2018" name="Evol. Lett.">
        <title>Horizontal gene cluster transfer increased hallucinogenic mushroom diversity.</title>
        <authorList>
            <person name="Reynolds H.T."/>
            <person name="Vijayakumar V."/>
            <person name="Gluck-Thaler E."/>
            <person name="Korotkin H.B."/>
            <person name="Matheny P.B."/>
            <person name="Slot J.C."/>
        </authorList>
    </citation>
    <scope>NUCLEOTIDE SEQUENCE [LARGE SCALE GENOMIC DNA]</scope>
    <source>
        <strain evidence="1 2">SRW20</strain>
    </source>
</reference>
<dbReference type="OrthoDB" id="3236701at2759"/>
<protein>
    <submittedName>
        <fullName evidence="1">Uncharacterized protein</fullName>
    </submittedName>
</protein>
<name>A0A409WTV1_9AGAR</name>
<gene>
    <name evidence="1" type="ORF">CVT26_004262</name>
</gene>
<dbReference type="InParanoid" id="A0A409WTV1"/>
<keyword evidence="2" id="KW-1185">Reference proteome</keyword>